<name>A0AAW1HRZ1_POPJA</name>
<comment type="caution">
    <text evidence="1">The sequence shown here is derived from an EMBL/GenBank/DDBJ whole genome shotgun (WGS) entry which is preliminary data.</text>
</comment>
<proteinExistence type="predicted"/>
<sequence>MDEVGSGKSIPVIPTVVLFLASSNKIKSPEMFSNPIHDQNEEMKLDVMQRVWHLNRRQSSNLSVFEESPELDLFPLTQPSCSTTPLERSQCKITSSQTCTGIENDEFVETAQDVLKPKVTKEIAKPGLILDASELNDLPANYTIRPIESHQFPVIGVYIDKRVIPGFKYRIRPLPGLNDANRNKKYLFGGRALVLKSIGRGYSRRFTFEADKDCLNNNANYFWSDNSPEGYAFELEAISEGDKFTIFDVVNREAQGTVEIMKVEGNQIEIGAALTNEGIEKKVKVKLAAKVEFYEIGVAKLMPISGVVVWVKHTTLRLVSKRVIDV</sequence>
<reference evidence="1 2" key="1">
    <citation type="journal article" date="2024" name="BMC Genomics">
        <title>De novo assembly and annotation of Popillia japonica's genome with initial clues to its potential as an invasive pest.</title>
        <authorList>
            <person name="Cucini C."/>
            <person name="Boschi S."/>
            <person name="Funari R."/>
            <person name="Cardaioli E."/>
            <person name="Iannotti N."/>
            <person name="Marturano G."/>
            <person name="Paoli F."/>
            <person name="Bruttini M."/>
            <person name="Carapelli A."/>
            <person name="Frati F."/>
            <person name="Nardi F."/>
        </authorList>
    </citation>
    <scope>NUCLEOTIDE SEQUENCE [LARGE SCALE GENOMIC DNA]</scope>
    <source>
        <strain evidence="1">DMR45628</strain>
    </source>
</reference>
<protein>
    <submittedName>
        <fullName evidence="1">Uncharacterized protein</fullName>
    </submittedName>
</protein>
<evidence type="ECO:0000313" key="1">
    <source>
        <dbReference type="EMBL" id="KAK9679116.1"/>
    </source>
</evidence>
<accession>A0AAW1HRZ1</accession>
<organism evidence="1 2">
    <name type="scientific">Popillia japonica</name>
    <name type="common">Japanese beetle</name>
    <dbReference type="NCBI Taxonomy" id="7064"/>
    <lineage>
        <taxon>Eukaryota</taxon>
        <taxon>Metazoa</taxon>
        <taxon>Ecdysozoa</taxon>
        <taxon>Arthropoda</taxon>
        <taxon>Hexapoda</taxon>
        <taxon>Insecta</taxon>
        <taxon>Pterygota</taxon>
        <taxon>Neoptera</taxon>
        <taxon>Endopterygota</taxon>
        <taxon>Coleoptera</taxon>
        <taxon>Polyphaga</taxon>
        <taxon>Scarabaeiformia</taxon>
        <taxon>Scarabaeidae</taxon>
        <taxon>Rutelinae</taxon>
        <taxon>Popillia</taxon>
    </lineage>
</organism>
<gene>
    <name evidence="1" type="ORF">QE152_g40261</name>
</gene>
<dbReference type="EMBL" id="JASPKY010001087">
    <property type="protein sequence ID" value="KAK9679116.1"/>
    <property type="molecule type" value="Genomic_DNA"/>
</dbReference>
<dbReference type="Proteomes" id="UP001458880">
    <property type="component" value="Unassembled WGS sequence"/>
</dbReference>
<evidence type="ECO:0000313" key="2">
    <source>
        <dbReference type="Proteomes" id="UP001458880"/>
    </source>
</evidence>
<keyword evidence="2" id="KW-1185">Reference proteome</keyword>
<dbReference type="AlphaFoldDB" id="A0AAW1HRZ1"/>